<dbReference type="Gene3D" id="3.10.620.10">
    <property type="entry name" value="Protein N-terminal glutamine amidohydrolase, alpha beta roll"/>
    <property type="match status" value="1"/>
</dbReference>
<comment type="similarity">
    <text evidence="2 9">Belongs to the NTAQ1 family.</text>
</comment>
<dbReference type="GO" id="GO:0005634">
    <property type="term" value="C:nucleus"/>
    <property type="evidence" value="ECO:0007669"/>
    <property type="project" value="TreeGrafter"/>
</dbReference>
<dbReference type="AlphaFoldDB" id="A0A177WIF1"/>
<dbReference type="InterPro" id="IPR023128">
    <property type="entry name" value="Prot_N_Gln_amidohydro_ab_roll"/>
</dbReference>
<sequence>MTSLDKPFAFNKDDCSWYTPFYCEENIYRLGCALKQLEPSANFEIVFISNEHKKIPLWAQKNGSSDDSIPVIWDYHVILFQSTESAVTCVYDLDTVLPFPVSFSEYMLKALKPSIIKTLPKQYHRLFRVIPGHSFLTHFASDRSHMFKDKAWIAEPPKTSCIATQDSIMNLPEYFNMTTNTNHPVFGKVLTESELIARYS</sequence>
<dbReference type="InterPro" id="IPR037132">
    <property type="entry name" value="N_Gln_amidohydro_ab_roll_sf"/>
</dbReference>
<evidence type="ECO:0000256" key="9">
    <source>
        <dbReference type="RuleBase" id="RU367082"/>
    </source>
</evidence>
<dbReference type="InterPro" id="IPR039733">
    <property type="entry name" value="NTAQ1"/>
</dbReference>
<dbReference type="OrthoDB" id="191192at2759"/>
<dbReference type="VEuPathDB" id="FungiDB:BDEG_23696"/>
<accession>A0A177WIF1</accession>
<dbReference type="eggNOG" id="KOG3261">
    <property type="taxonomic scope" value="Eukaryota"/>
</dbReference>
<evidence type="ECO:0000259" key="10">
    <source>
        <dbReference type="Pfam" id="PF09764"/>
    </source>
</evidence>
<dbReference type="Proteomes" id="UP000077115">
    <property type="component" value="Unassembled WGS sequence"/>
</dbReference>
<evidence type="ECO:0000256" key="8">
    <source>
        <dbReference type="ARBA" id="ARBA00048768"/>
    </source>
</evidence>
<keyword evidence="6 9" id="KW-0378">Hydrolase</keyword>
<gene>
    <name evidence="11" type="ORF">BDEG_23696</name>
</gene>
<evidence type="ECO:0000256" key="4">
    <source>
        <dbReference type="ARBA" id="ARBA00012718"/>
    </source>
</evidence>
<evidence type="ECO:0000256" key="5">
    <source>
        <dbReference type="ARBA" id="ARBA00021247"/>
    </source>
</evidence>
<protein>
    <recommendedName>
        <fullName evidence="5 9">Protein N-terminal glutamine amidohydrolase</fullName>
        <ecNumber evidence="4 9">3.5.1.122</ecNumber>
    </recommendedName>
    <alternativeName>
        <fullName evidence="7 9">Protein NH2-terminal glutamine deamidase</fullName>
    </alternativeName>
</protein>
<organism evidence="11 12">
    <name type="scientific">Batrachochytrium dendrobatidis (strain JEL423)</name>
    <dbReference type="NCBI Taxonomy" id="403673"/>
    <lineage>
        <taxon>Eukaryota</taxon>
        <taxon>Fungi</taxon>
        <taxon>Fungi incertae sedis</taxon>
        <taxon>Chytridiomycota</taxon>
        <taxon>Chytridiomycota incertae sedis</taxon>
        <taxon>Chytridiomycetes</taxon>
        <taxon>Rhizophydiales</taxon>
        <taxon>Rhizophydiales incertae sedis</taxon>
        <taxon>Batrachochytrium</taxon>
    </lineage>
</organism>
<comment type="subunit">
    <text evidence="3 9">Monomer.</text>
</comment>
<evidence type="ECO:0000256" key="6">
    <source>
        <dbReference type="ARBA" id="ARBA00022801"/>
    </source>
</evidence>
<feature type="domain" description="Protein N-terminal glutamine amidohydrolase alpha beta roll" evidence="10">
    <location>
        <begin position="18"/>
        <end position="197"/>
    </location>
</feature>
<comment type="function">
    <text evidence="1 9">Mediates the side-chain deamidation of N-terminal glutamine residues to glutamate, an important step in N-end rule pathway of protein degradation. Conversion of the resulting N-terminal glutamine to glutamate renders the protein susceptible to arginylation, polyubiquitination and degradation as specified by the N-end rule. Does not act on substrates with internal or C-terminal glutamine and does not act on non-glutamine residues in any position.</text>
</comment>
<dbReference type="EC" id="3.5.1.122" evidence="4 9"/>
<reference evidence="11 12" key="2">
    <citation type="submission" date="2016-05" db="EMBL/GenBank/DDBJ databases">
        <title>Lineage-specific infection strategies underlie the spectrum of fungal disease in amphibians.</title>
        <authorList>
            <person name="Cuomo C.A."/>
            <person name="Farrer R.A."/>
            <person name="James T."/>
            <person name="Longcore J."/>
            <person name="Birren B."/>
        </authorList>
    </citation>
    <scope>NUCLEOTIDE SEQUENCE [LARGE SCALE GENOMIC DNA]</scope>
    <source>
        <strain evidence="11 12">JEL423</strain>
    </source>
</reference>
<dbReference type="EMBL" id="DS022303">
    <property type="protein sequence ID" value="OAJ39899.1"/>
    <property type="molecule type" value="Genomic_DNA"/>
</dbReference>
<dbReference type="GO" id="GO:0005829">
    <property type="term" value="C:cytosol"/>
    <property type="evidence" value="ECO:0007669"/>
    <property type="project" value="TreeGrafter"/>
</dbReference>
<evidence type="ECO:0000256" key="3">
    <source>
        <dbReference type="ARBA" id="ARBA00011245"/>
    </source>
</evidence>
<comment type="catalytic activity">
    <reaction evidence="8 9">
        <text>N-terminal L-glutaminyl-[protein] + H2O = N-terminal L-glutamyl-[protein] + NH4(+)</text>
        <dbReference type="Rhea" id="RHEA:50680"/>
        <dbReference type="Rhea" id="RHEA-COMP:12668"/>
        <dbReference type="Rhea" id="RHEA-COMP:12777"/>
        <dbReference type="ChEBI" id="CHEBI:15377"/>
        <dbReference type="ChEBI" id="CHEBI:28938"/>
        <dbReference type="ChEBI" id="CHEBI:64721"/>
        <dbReference type="ChEBI" id="CHEBI:64722"/>
        <dbReference type="EC" id="3.5.1.122"/>
    </reaction>
</comment>
<dbReference type="GO" id="GO:0070773">
    <property type="term" value="F:protein-N-terminal glutamine amidohydrolase activity"/>
    <property type="evidence" value="ECO:0007669"/>
    <property type="project" value="UniProtKB-UniRule"/>
</dbReference>
<name>A0A177WIF1_BATDL</name>
<dbReference type="Pfam" id="PF09764">
    <property type="entry name" value="Nt_Gln_amidase"/>
    <property type="match status" value="1"/>
</dbReference>
<dbReference type="FunFam" id="3.10.620.10:FF:000002">
    <property type="entry name" value="Protein N-terminal glutamine amidohydrolase"/>
    <property type="match status" value="1"/>
</dbReference>
<dbReference type="GO" id="GO:0008418">
    <property type="term" value="F:protein-N-terminal asparagine amidohydrolase activity"/>
    <property type="evidence" value="ECO:0007669"/>
    <property type="project" value="UniProtKB-UniRule"/>
</dbReference>
<evidence type="ECO:0000256" key="7">
    <source>
        <dbReference type="ARBA" id="ARBA00029677"/>
    </source>
</evidence>
<dbReference type="PANTHER" id="PTHR13035">
    <property type="entry name" value="PROTEIN N-TERMINAL GLUTAMINE AMIDOHYDROLASE"/>
    <property type="match status" value="1"/>
</dbReference>
<evidence type="ECO:0000313" key="12">
    <source>
        <dbReference type="Proteomes" id="UP000077115"/>
    </source>
</evidence>
<dbReference type="PANTHER" id="PTHR13035:SF0">
    <property type="entry name" value="PROTEIN N-TERMINAL GLUTAMINE AMIDOHYDROLASE"/>
    <property type="match status" value="1"/>
</dbReference>
<reference evidence="11 12" key="1">
    <citation type="submission" date="2006-10" db="EMBL/GenBank/DDBJ databases">
        <title>The Genome Sequence of Batrachochytrium dendrobatidis JEL423.</title>
        <authorList>
            <consortium name="The Broad Institute Genome Sequencing Platform"/>
            <person name="Birren B."/>
            <person name="Lander E."/>
            <person name="Galagan J."/>
            <person name="Cuomo C."/>
            <person name="Devon K."/>
            <person name="Jaffe D."/>
            <person name="Butler J."/>
            <person name="Alvarez P."/>
            <person name="Gnerre S."/>
            <person name="Grabherr M."/>
            <person name="Kleber M."/>
            <person name="Mauceli E."/>
            <person name="Brockman W."/>
            <person name="Young S."/>
            <person name="LaButti K."/>
            <person name="Sykes S."/>
            <person name="DeCaprio D."/>
            <person name="Crawford M."/>
            <person name="Koehrsen M."/>
            <person name="Engels R."/>
            <person name="Montgomery P."/>
            <person name="Pearson M."/>
            <person name="Howarth C."/>
            <person name="Larson L."/>
            <person name="White J."/>
            <person name="O'Leary S."/>
            <person name="Kodira C."/>
            <person name="Zeng Q."/>
            <person name="Yandava C."/>
            <person name="Alvarado L."/>
            <person name="Longcore J."/>
            <person name="James T."/>
        </authorList>
    </citation>
    <scope>NUCLEOTIDE SEQUENCE [LARGE SCALE GENOMIC DNA]</scope>
    <source>
        <strain evidence="11 12">JEL423</strain>
    </source>
</reference>
<evidence type="ECO:0000256" key="2">
    <source>
        <dbReference type="ARBA" id="ARBA00008985"/>
    </source>
</evidence>
<evidence type="ECO:0000313" key="11">
    <source>
        <dbReference type="EMBL" id="OAJ39899.1"/>
    </source>
</evidence>
<proteinExistence type="inferred from homology"/>
<evidence type="ECO:0000256" key="1">
    <source>
        <dbReference type="ARBA" id="ARBA00003923"/>
    </source>
</evidence>